<proteinExistence type="predicted"/>
<dbReference type="EMBL" id="CP075868">
    <property type="protein sequence ID" value="QYT03401.1"/>
    <property type="molecule type" value="Genomic_DNA"/>
</dbReference>
<reference evidence="1 2" key="1">
    <citation type="journal article" date="2021" name="BMC Genomics">
        <title>Telomere-to-telomere genome assembly of asparaginase-producing Trichoderma simmonsii.</title>
        <authorList>
            <person name="Chung D."/>
            <person name="Kwon Y.M."/>
            <person name="Yang Y."/>
        </authorList>
    </citation>
    <scope>NUCLEOTIDE SEQUENCE [LARGE SCALE GENOMIC DNA]</scope>
    <source>
        <strain evidence="1 2">GH-Sj1</strain>
    </source>
</reference>
<evidence type="ECO:0000313" key="1">
    <source>
        <dbReference type="EMBL" id="QYT03401.1"/>
    </source>
</evidence>
<protein>
    <submittedName>
        <fullName evidence="1">Uncharacterized protein</fullName>
    </submittedName>
</protein>
<keyword evidence="2" id="KW-1185">Reference proteome</keyword>
<name>A0A8G0LPC1_9HYPO</name>
<dbReference type="Proteomes" id="UP000826661">
    <property type="component" value="Chromosome V"/>
</dbReference>
<gene>
    <name evidence="1" type="ORF">H0G86_010363</name>
</gene>
<sequence>MSFLGRSLCFGDFTNNDRLLCETDLWDRGEVAPNEPLFVTSATSIKATPFGRLCQVALLLGRVINHRNDRQDATYAAKFVDAMQLQRTINALLRIITAEFEQDPAAFCIPLAMGLSTKMVLCQIYSCNMYSPLSKTVEEADAQVAALTDLKTVPEEVASFHRRLTEQVDVFKIGPLICPCLYQALVIITYFLRETCDRQLEKSRIPLINCLRIIKGQWAVAGIYLDNIHSDNVIPL</sequence>
<organism evidence="1 2">
    <name type="scientific">Trichoderma simmonsii</name>
    <dbReference type="NCBI Taxonomy" id="1491479"/>
    <lineage>
        <taxon>Eukaryota</taxon>
        <taxon>Fungi</taxon>
        <taxon>Dikarya</taxon>
        <taxon>Ascomycota</taxon>
        <taxon>Pezizomycotina</taxon>
        <taxon>Sordariomycetes</taxon>
        <taxon>Hypocreomycetidae</taxon>
        <taxon>Hypocreales</taxon>
        <taxon>Hypocreaceae</taxon>
        <taxon>Trichoderma</taxon>
    </lineage>
</organism>
<dbReference type="AlphaFoldDB" id="A0A8G0LPC1"/>
<accession>A0A8G0LPC1</accession>
<evidence type="ECO:0000313" key="2">
    <source>
        <dbReference type="Proteomes" id="UP000826661"/>
    </source>
</evidence>